<evidence type="ECO:0000313" key="9">
    <source>
        <dbReference type="Proteomes" id="UP001152755"/>
    </source>
</evidence>
<protein>
    <submittedName>
        <fullName evidence="8">SHOCT domain-containing protein</fullName>
    </submittedName>
</protein>
<feature type="transmembrane region" description="Helical" evidence="6">
    <location>
        <begin position="44"/>
        <end position="64"/>
    </location>
</feature>
<sequence length="126" mass="14118">MLSNLWDLFWYTLIIFAFVAYLLILFQVLTDLFRDKNTSAVVKVIWIIFLIVIPYLTAFVYLIARGRGMAERSEAANHAAKKAADDYIRDVAGRSPADEIASASNLLAAGTITQDEFDRIKAKALS</sequence>
<evidence type="ECO:0000256" key="6">
    <source>
        <dbReference type="SAM" id="Phobius"/>
    </source>
</evidence>
<evidence type="ECO:0000256" key="5">
    <source>
        <dbReference type="ARBA" id="ARBA00023136"/>
    </source>
</evidence>
<organism evidence="8 9">
    <name type="scientific">Speluncibacter jeojiensis</name>
    <dbReference type="NCBI Taxonomy" id="2710754"/>
    <lineage>
        <taxon>Bacteria</taxon>
        <taxon>Bacillati</taxon>
        <taxon>Actinomycetota</taxon>
        <taxon>Actinomycetes</taxon>
        <taxon>Mycobacteriales</taxon>
        <taxon>Speluncibacteraceae</taxon>
        <taxon>Speluncibacter</taxon>
    </lineage>
</organism>
<dbReference type="GO" id="GO:0005886">
    <property type="term" value="C:plasma membrane"/>
    <property type="evidence" value="ECO:0007669"/>
    <property type="project" value="UniProtKB-SubCell"/>
</dbReference>
<dbReference type="EMBL" id="JANRHA010000003">
    <property type="protein sequence ID" value="MDG3014179.1"/>
    <property type="molecule type" value="Genomic_DNA"/>
</dbReference>
<comment type="caution">
    <text evidence="8">The sequence shown here is derived from an EMBL/GenBank/DDBJ whole genome shotgun (WGS) entry which is preliminary data.</text>
</comment>
<comment type="subcellular location">
    <subcellularLocation>
        <location evidence="1">Cell membrane</location>
        <topology evidence="1">Multi-pass membrane protein</topology>
    </subcellularLocation>
</comment>
<evidence type="ECO:0000256" key="3">
    <source>
        <dbReference type="ARBA" id="ARBA00022692"/>
    </source>
</evidence>
<reference evidence="8" key="1">
    <citation type="submission" date="2022-08" db="EMBL/GenBank/DDBJ databases">
        <title>Genome analysis of Corynebacteriales strain.</title>
        <authorList>
            <person name="Lee S.D."/>
        </authorList>
    </citation>
    <scope>NUCLEOTIDE SEQUENCE</scope>
    <source>
        <strain evidence="8">D3-21</strain>
    </source>
</reference>
<dbReference type="InterPro" id="IPR027379">
    <property type="entry name" value="CLS_N"/>
</dbReference>
<keyword evidence="4 6" id="KW-1133">Transmembrane helix</keyword>
<feature type="domain" description="Cardiolipin synthase N-terminal" evidence="7">
    <location>
        <begin position="21"/>
        <end position="65"/>
    </location>
</feature>
<dbReference type="AlphaFoldDB" id="A0A9X4RD33"/>
<keyword evidence="9" id="KW-1185">Reference proteome</keyword>
<keyword evidence="3 6" id="KW-0812">Transmembrane</keyword>
<gene>
    <name evidence="8" type="ORF">NVS88_06375</name>
</gene>
<evidence type="ECO:0000256" key="1">
    <source>
        <dbReference type="ARBA" id="ARBA00004651"/>
    </source>
</evidence>
<feature type="transmembrane region" description="Helical" evidence="6">
    <location>
        <begin position="9"/>
        <end position="29"/>
    </location>
</feature>
<evidence type="ECO:0000259" key="7">
    <source>
        <dbReference type="Pfam" id="PF13396"/>
    </source>
</evidence>
<keyword evidence="5 6" id="KW-0472">Membrane</keyword>
<proteinExistence type="predicted"/>
<name>A0A9X4RD33_9ACTN</name>
<evidence type="ECO:0000256" key="2">
    <source>
        <dbReference type="ARBA" id="ARBA00022475"/>
    </source>
</evidence>
<dbReference type="Proteomes" id="UP001152755">
    <property type="component" value="Unassembled WGS sequence"/>
</dbReference>
<evidence type="ECO:0000313" key="8">
    <source>
        <dbReference type="EMBL" id="MDG3014179.1"/>
    </source>
</evidence>
<keyword evidence="2" id="KW-1003">Cell membrane</keyword>
<dbReference type="Pfam" id="PF13396">
    <property type="entry name" value="PLDc_N"/>
    <property type="match status" value="1"/>
</dbReference>
<evidence type="ECO:0000256" key="4">
    <source>
        <dbReference type="ARBA" id="ARBA00022989"/>
    </source>
</evidence>
<dbReference type="RefSeq" id="WP_332519465.1">
    <property type="nucleotide sequence ID" value="NZ_JANRHA010000003.1"/>
</dbReference>
<accession>A0A9X4RD33</accession>